<dbReference type="InterPro" id="IPR013783">
    <property type="entry name" value="Ig-like_fold"/>
</dbReference>
<proteinExistence type="predicted"/>
<name>A0A6P2RPR6_9BURK</name>
<evidence type="ECO:0000256" key="1">
    <source>
        <dbReference type="SAM" id="SignalP"/>
    </source>
</evidence>
<organism evidence="2 3">
    <name type="scientific">Burkholderia aenigmatica</name>
    <dbReference type="NCBI Taxonomy" id="2015348"/>
    <lineage>
        <taxon>Bacteria</taxon>
        <taxon>Pseudomonadati</taxon>
        <taxon>Pseudomonadota</taxon>
        <taxon>Betaproteobacteria</taxon>
        <taxon>Burkholderiales</taxon>
        <taxon>Burkholderiaceae</taxon>
        <taxon>Burkholderia</taxon>
        <taxon>Burkholderia cepacia complex</taxon>
    </lineage>
</organism>
<accession>A0A6P2RPR6</accession>
<keyword evidence="1" id="KW-0732">Signal</keyword>
<sequence length="218" mass="23259">MSHATIGVRALAIAIACLSMPLPVAGAIDLIPKEAVVRDRTVFARVVNNGWHPEYVEISLSRLLNPGVPLKDERLEEVGDSAHPALYAFPFRFSLAPGQTKTITLKPLRPVASETVYRLNVKPVVRMQAERTTATAGSVVISVGFSGLVRQMPENEREALSVTCTAPGAARLTATGTVRFTVKGATVDGQPLEDFNVYPGLPLPLNGRVVAIPGHSAC</sequence>
<dbReference type="Proteomes" id="UP000494261">
    <property type="component" value="Unassembled WGS sequence"/>
</dbReference>
<evidence type="ECO:0000313" key="2">
    <source>
        <dbReference type="EMBL" id="VWC35221.1"/>
    </source>
</evidence>
<reference evidence="2 3" key="1">
    <citation type="submission" date="2019-09" db="EMBL/GenBank/DDBJ databases">
        <authorList>
            <person name="Depoorter E."/>
        </authorList>
    </citation>
    <scope>NUCLEOTIDE SEQUENCE [LARGE SCALE GENOMIC DNA]</scope>
    <source>
        <strain evidence="2">LMG 13014</strain>
    </source>
</reference>
<protein>
    <submittedName>
        <fullName evidence="2">Pilus assembly protein</fullName>
    </submittedName>
</protein>
<feature type="chain" id="PRO_5026850471" evidence="1">
    <location>
        <begin position="27"/>
        <end position="218"/>
    </location>
</feature>
<dbReference type="Gene3D" id="2.60.40.10">
    <property type="entry name" value="Immunoglobulins"/>
    <property type="match status" value="1"/>
</dbReference>
<gene>
    <name evidence="2" type="ORF">BLA13014_06507</name>
</gene>
<dbReference type="RefSeq" id="WP_235996250.1">
    <property type="nucleotide sequence ID" value="NZ_CABVQC010000063.1"/>
</dbReference>
<feature type="signal peptide" evidence="1">
    <location>
        <begin position="1"/>
        <end position="26"/>
    </location>
</feature>
<evidence type="ECO:0000313" key="3">
    <source>
        <dbReference type="Proteomes" id="UP000494261"/>
    </source>
</evidence>
<dbReference type="EMBL" id="CABVQC010000063">
    <property type="protein sequence ID" value="VWC35221.1"/>
    <property type="molecule type" value="Genomic_DNA"/>
</dbReference>
<dbReference type="AlphaFoldDB" id="A0A6P2RPR6"/>